<sequence>MALLCPDVIATTGVLEGVAERMTDDAGVLALRDEPDERRACVGGMLCGWEEAEVLLRADRFALGEKLGGMPLSLPPAALGVRDDDEGVMVRGVCDDARERRPAEGIKLGGLICGSAPPDSCVMQSPQNCSIY</sequence>
<reference evidence="1" key="1">
    <citation type="submission" date="2018-05" db="EMBL/GenBank/DDBJ databases">
        <authorList>
            <person name="Kondepudi K.K."/>
            <person name="Singh S."/>
            <person name="Chaudhry V."/>
            <person name="Mantri S."/>
            <person name="Bhadada S."/>
            <person name="Bishnoi M."/>
            <person name="Kaur J."/>
            <person name="Sharma S."/>
            <person name="Bhatia R."/>
        </authorList>
    </citation>
    <scope>NUCLEOTIDE SEQUENCE</scope>
    <source>
        <strain evidence="1">Bif11</strain>
    </source>
</reference>
<name>A0AAW7LDH2_BIFBR</name>
<evidence type="ECO:0000313" key="1">
    <source>
        <dbReference type="EMBL" id="MDN4187556.1"/>
    </source>
</evidence>
<dbReference type="EMBL" id="QELD01000005">
    <property type="protein sequence ID" value="MDN4187556.1"/>
    <property type="molecule type" value="Genomic_DNA"/>
</dbReference>
<proteinExistence type="predicted"/>
<protein>
    <submittedName>
        <fullName evidence="1">Pilus assembly protein</fullName>
    </submittedName>
</protein>
<dbReference type="AlphaFoldDB" id="A0AAW7LDH2"/>
<evidence type="ECO:0000313" key="2">
    <source>
        <dbReference type="Proteomes" id="UP001169990"/>
    </source>
</evidence>
<organism evidence="1 2">
    <name type="scientific">Bifidobacterium breve</name>
    <dbReference type="NCBI Taxonomy" id="1685"/>
    <lineage>
        <taxon>Bacteria</taxon>
        <taxon>Bacillati</taxon>
        <taxon>Actinomycetota</taxon>
        <taxon>Actinomycetes</taxon>
        <taxon>Bifidobacteriales</taxon>
        <taxon>Bifidobacteriaceae</taxon>
        <taxon>Bifidobacterium</taxon>
    </lineage>
</organism>
<reference evidence="1" key="2">
    <citation type="journal article" date="2022" name="3 Biotech.">
        <title>Isomaltooligosaccharides utilization and genomic characterization of human infant anti-inflammatory Bifidobacterium longum and Bifidobacterium breve strains.</title>
        <authorList>
            <person name="Sharma S."/>
            <person name="Singh S."/>
            <person name="Chaudhary V."/>
            <person name="Mantri S."/>
            <person name="Chander A."/>
            <person name="Maurya R."/>
            <person name="Rajarammohan S."/>
            <person name="Singh R.P."/>
            <person name="Rishi P."/>
            <person name="Bishnoi M."/>
            <person name="Bhadada S.K."/>
            <person name="Kondepudi K.K."/>
        </authorList>
    </citation>
    <scope>NUCLEOTIDE SEQUENCE</scope>
    <source>
        <strain evidence="1">Bif11</strain>
    </source>
</reference>
<dbReference type="Proteomes" id="UP001169990">
    <property type="component" value="Unassembled WGS sequence"/>
</dbReference>
<comment type="caution">
    <text evidence="1">The sequence shown here is derived from an EMBL/GenBank/DDBJ whole genome shotgun (WGS) entry which is preliminary data.</text>
</comment>
<gene>
    <name evidence="1" type="ORF">DC496_04085</name>
</gene>
<accession>A0AAW7LDH2</accession>